<evidence type="ECO:0000256" key="1">
    <source>
        <dbReference type="ARBA" id="ARBA00023125"/>
    </source>
</evidence>
<feature type="compositionally biased region" description="Polar residues" evidence="3">
    <location>
        <begin position="572"/>
        <end position="586"/>
    </location>
</feature>
<dbReference type="GO" id="GO:0042803">
    <property type="term" value="F:protein homodimerization activity"/>
    <property type="evidence" value="ECO:0007669"/>
    <property type="project" value="InterPro"/>
</dbReference>
<dbReference type="InterPro" id="IPR052833">
    <property type="entry name" value="Telomeric_DNA-bd_trans-reg"/>
</dbReference>
<feature type="compositionally biased region" description="Basic and acidic residues" evidence="3">
    <location>
        <begin position="22"/>
        <end position="54"/>
    </location>
</feature>
<dbReference type="EMBL" id="JABWAD010000059">
    <property type="protein sequence ID" value="KAF6065260.1"/>
    <property type="molecule type" value="Genomic_DNA"/>
</dbReference>
<feature type="domain" description="Telomere repeat-binding factor dimerisation" evidence="4">
    <location>
        <begin position="317"/>
        <end position="563"/>
    </location>
</feature>
<name>A0A8H6BVU9_CANAX</name>
<evidence type="ECO:0000256" key="3">
    <source>
        <dbReference type="SAM" id="MobiDB-lite"/>
    </source>
</evidence>
<accession>A0A8H6BVU9</accession>
<dbReference type="PANTHER" id="PTHR47807">
    <property type="entry name" value="PROTEIN TBF1"/>
    <property type="match status" value="1"/>
</dbReference>
<feature type="region of interest" description="Disordered" evidence="3">
    <location>
        <begin position="1"/>
        <end position="209"/>
    </location>
</feature>
<evidence type="ECO:0000256" key="2">
    <source>
        <dbReference type="ARBA" id="ARBA00023242"/>
    </source>
</evidence>
<dbReference type="GO" id="GO:0003691">
    <property type="term" value="F:double-stranded telomeric DNA binding"/>
    <property type="evidence" value="ECO:0007669"/>
    <property type="project" value="TreeGrafter"/>
</dbReference>
<gene>
    <name evidence="5" type="ORF">FOB64_005015</name>
</gene>
<feature type="compositionally biased region" description="Low complexity" evidence="3">
    <location>
        <begin position="587"/>
        <end position="598"/>
    </location>
</feature>
<dbReference type="Proteomes" id="UP000536275">
    <property type="component" value="Unassembled WGS sequence"/>
</dbReference>
<feature type="region of interest" description="Disordered" evidence="3">
    <location>
        <begin position="231"/>
        <end position="256"/>
    </location>
</feature>
<sequence length="795" mass="90152">MSDQLEKDIEESIANLDYQQNQEHHETEQDKDKEHQDVEKQSSEEETKGIEHVTDSNIDVIEVTKSRDTEEVIENSPVDPQLKEQQESTTKMSSSERDLVDEIDELFTNSTKTVTENNQPSETNKRAYESVETPQELTPNDKRQKLDANTETSVPTELESVNNHNEQSQPIEPTQERQPSTTETTYSISVPVSTTNEVERASSSINEQEDLEMIAKQYQQATNLEIERAMEGHGDGGQHFSTQENGQPSGSSLISSIVPSDSELLNTNQAYAAYTSLSSQLEQHTSASAMLSSATLSALPLSIIAPVYLPPRIQLLINTLPTLDNLATQLLRTVATSPYQKIIDLASNPDTSAGATYRDLTSLFEFTKRLYSEDDPFLTVEHIAPGMWKEGEETPSIFKPKQQSIESTLRKVNLATFLAATLGTMEIGFFYLNESFLDVFCARVGKLLKPQATLYLDLKTQAYISAIEAGERSKEEILEDILPDDLHVYLMSRRNAKLLSPTETDFVWRCKQRKESLLNYTEETPLSEQYDWFTFLRDLFDYVSKNIAYLIWGKMGKTMKNRREDTPHTQELLDNTTGSTQMPNQLSSSSGQASSTPSVVDPNKMLVSEMREANIAVPNPHKDGRELFGQGGKISEALKNRTQVQLKDKARNWKKFFLRSGLEIPSYLRGVTGGVDDGKRKKDNVTKKTAAAPVPNMSEQLQQQQQRQQEKQEKQQQEEQQAQQSEKQLEQQQEPQQEQQQEQHNKQRNNKQSKSSQINPRRNNNKRKNNRISNNQINNTQIDNNKSRSNNQKSG</sequence>
<protein>
    <submittedName>
        <fullName evidence="5">Telomere repeat binding factor (TRF) family protein</fullName>
    </submittedName>
</protein>
<dbReference type="GO" id="GO:0010833">
    <property type="term" value="P:telomere maintenance via telomere lengthening"/>
    <property type="evidence" value="ECO:0007669"/>
    <property type="project" value="TreeGrafter"/>
</dbReference>
<feature type="region of interest" description="Disordered" evidence="3">
    <location>
        <begin position="560"/>
        <end position="600"/>
    </location>
</feature>
<feature type="compositionally biased region" description="Basic and acidic residues" evidence="3">
    <location>
        <begin position="676"/>
        <end position="686"/>
    </location>
</feature>
<comment type="caution">
    <text evidence="5">The sequence shown here is derived from an EMBL/GenBank/DDBJ whole genome shotgun (WGS) entry which is preliminary data.</text>
</comment>
<dbReference type="AlphaFoldDB" id="A0A8H6BVU9"/>
<feature type="compositionally biased region" description="Low complexity" evidence="3">
    <location>
        <begin position="718"/>
        <end position="742"/>
    </location>
</feature>
<feature type="compositionally biased region" description="Basic and acidic residues" evidence="3">
    <location>
        <begin position="708"/>
        <end position="717"/>
    </location>
</feature>
<evidence type="ECO:0000259" key="4">
    <source>
        <dbReference type="Pfam" id="PF08558"/>
    </source>
</evidence>
<feature type="compositionally biased region" description="Basic and acidic residues" evidence="3">
    <location>
        <begin position="139"/>
        <end position="148"/>
    </location>
</feature>
<dbReference type="InterPro" id="IPR013867">
    <property type="entry name" value="Telomere_rpt-bd_fac_dimer_dom"/>
</dbReference>
<dbReference type="Pfam" id="PF08558">
    <property type="entry name" value="TRF"/>
    <property type="match status" value="1"/>
</dbReference>
<feature type="region of interest" description="Disordered" evidence="3">
    <location>
        <begin position="668"/>
        <end position="795"/>
    </location>
</feature>
<evidence type="ECO:0000313" key="6">
    <source>
        <dbReference type="Proteomes" id="UP000536275"/>
    </source>
</evidence>
<feature type="compositionally biased region" description="Low complexity" evidence="3">
    <location>
        <begin position="771"/>
        <end position="784"/>
    </location>
</feature>
<proteinExistence type="predicted"/>
<keyword evidence="1" id="KW-0238">DNA-binding</keyword>
<reference evidence="5 6" key="1">
    <citation type="submission" date="2020-03" db="EMBL/GenBank/DDBJ databases">
        <title>FDA dAtabase for Regulatory Grade micrObial Sequences (FDA-ARGOS): Supporting development and validation of Infectious Disease Dx tests.</title>
        <authorList>
            <person name="Campos J."/>
            <person name="Goldberg B."/>
            <person name="Tallon L."/>
            <person name="Sadzewicz L."/>
            <person name="Vavikolanu K."/>
            <person name="Mehta A."/>
            <person name="Aluvathingal J."/>
            <person name="Nadendla S."/>
            <person name="Nandy P."/>
            <person name="Geyer C."/>
            <person name="Yan Y."/>
            <person name="Sichtig H."/>
        </authorList>
    </citation>
    <scope>NUCLEOTIDE SEQUENCE [LARGE SCALE GENOMIC DNA]</scope>
    <source>
        <strain evidence="5 6">FDAARGOS_656</strain>
    </source>
</reference>
<organism evidence="5 6">
    <name type="scientific">Candida albicans</name>
    <name type="common">Yeast</name>
    <dbReference type="NCBI Taxonomy" id="5476"/>
    <lineage>
        <taxon>Eukaryota</taxon>
        <taxon>Fungi</taxon>
        <taxon>Dikarya</taxon>
        <taxon>Ascomycota</taxon>
        <taxon>Saccharomycotina</taxon>
        <taxon>Pichiomycetes</taxon>
        <taxon>Debaryomycetaceae</taxon>
        <taxon>Candida/Lodderomyces clade</taxon>
        <taxon>Candida</taxon>
    </lineage>
</organism>
<feature type="compositionally biased region" description="Polar residues" evidence="3">
    <location>
        <begin position="149"/>
        <end position="206"/>
    </location>
</feature>
<feature type="compositionally biased region" description="Polar residues" evidence="3">
    <location>
        <begin position="107"/>
        <end position="122"/>
    </location>
</feature>
<evidence type="ECO:0000313" key="5">
    <source>
        <dbReference type="EMBL" id="KAF6065260.1"/>
    </source>
</evidence>
<dbReference type="PANTHER" id="PTHR47807:SF1">
    <property type="entry name" value="PROTEIN TBF1"/>
    <property type="match status" value="1"/>
</dbReference>
<keyword evidence="2" id="KW-0539">Nucleus</keyword>